<feature type="transmembrane region" description="Helical" evidence="8">
    <location>
        <begin position="386"/>
        <end position="406"/>
    </location>
</feature>
<evidence type="ECO:0000256" key="7">
    <source>
        <dbReference type="SAM" id="MobiDB-lite"/>
    </source>
</evidence>
<evidence type="ECO:0000256" key="6">
    <source>
        <dbReference type="ARBA" id="ARBA00023136"/>
    </source>
</evidence>
<evidence type="ECO:0000313" key="9">
    <source>
        <dbReference type="EMBL" id="MBX47939.1"/>
    </source>
</evidence>
<dbReference type="SUPFAM" id="SSF103473">
    <property type="entry name" value="MFS general substrate transporter"/>
    <property type="match status" value="1"/>
</dbReference>
<evidence type="ECO:0000256" key="3">
    <source>
        <dbReference type="ARBA" id="ARBA00022692"/>
    </source>
</evidence>
<feature type="compositionally biased region" description="Basic and acidic residues" evidence="7">
    <location>
        <begin position="481"/>
        <end position="492"/>
    </location>
</feature>
<evidence type="ECO:0000256" key="1">
    <source>
        <dbReference type="ARBA" id="ARBA00004127"/>
    </source>
</evidence>
<dbReference type="InterPro" id="IPR011701">
    <property type="entry name" value="MFS"/>
</dbReference>
<comment type="subcellular location">
    <subcellularLocation>
        <location evidence="1">Endomembrane system</location>
        <topology evidence="1">Multi-pass membrane protein</topology>
    </subcellularLocation>
</comment>
<dbReference type="InterPro" id="IPR044772">
    <property type="entry name" value="NO3_transporter"/>
</dbReference>
<dbReference type="GO" id="GO:0016020">
    <property type="term" value="C:membrane"/>
    <property type="evidence" value="ECO:0007669"/>
    <property type="project" value="UniProtKB-ARBA"/>
</dbReference>
<keyword evidence="3 8" id="KW-0812">Transmembrane</keyword>
<evidence type="ECO:0000256" key="4">
    <source>
        <dbReference type="ARBA" id="ARBA00022989"/>
    </source>
</evidence>
<feature type="transmembrane region" description="Helical" evidence="8">
    <location>
        <begin position="131"/>
        <end position="150"/>
    </location>
</feature>
<feature type="transmembrane region" description="Helical" evidence="8">
    <location>
        <begin position="202"/>
        <end position="222"/>
    </location>
</feature>
<feature type="transmembrane region" description="Helical" evidence="8">
    <location>
        <begin position="40"/>
        <end position="64"/>
    </location>
</feature>
<dbReference type="InterPro" id="IPR036259">
    <property type="entry name" value="MFS_trans_sf"/>
</dbReference>
<evidence type="ECO:0000256" key="2">
    <source>
        <dbReference type="ARBA" id="ARBA00008432"/>
    </source>
</evidence>
<dbReference type="FunFam" id="1.20.1250.20:FF:000053">
    <property type="entry name" value="Nitrate transporter 2.1"/>
    <property type="match status" value="1"/>
</dbReference>
<reference evidence="9" key="1">
    <citation type="submission" date="2018-02" db="EMBL/GenBank/DDBJ databases">
        <title>Rhizophora mucronata_Transcriptome.</title>
        <authorList>
            <person name="Meera S.P."/>
            <person name="Sreeshan A."/>
            <person name="Augustine A."/>
        </authorList>
    </citation>
    <scope>NUCLEOTIDE SEQUENCE</scope>
    <source>
        <tissue evidence="9">Leaf</tissue>
    </source>
</reference>
<dbReference type="Gene3D" id="1.20.1250.20">
    <property type="entry name" value="MFS general substrate transporter like domains"/>
    <property type="match status" value="2"/>
</dbReference>
<feature type="transmembrane region" description="Helical" evidence="8">
    <location>
        <begin position="354"/>
        <end position="379"/>
    </location>
</feature>
<evidence type="ECO:0000256" key="8">
    <source>
        <dbReference type="SAM" id="Phobius"/>
    </source>
</evidence>
<dbReference type="GO" id="GO:0042128">
    <property type="term" value="P:nitrate assimilation"/>
    <property type="evidence" value="ECO:0007669"/>
    <property type="project" value="UniProtKB-KW"/>
</dbReference>
<dbReference type="GO" id="GO:0015112">
    <property type="term" value="F:nitrate transmembrane transporter activity"/>
    <property type="evidence" value="ECO:0007669"/>
    <property type="project" value="InterPro"/>
</dbReference>
<sequence length="506" mass="54873">MEVEDKMNESQPRKFALPVDSEHKATVFRLFSMAEPHMRAFHLTWVSFFACFVSTFAAPPLIPVIRDNLNLTATDIGNAGIASVSGAVLARIAMGTACDLFGPRLASASLILITAPAVYFTSIASSPASFLLVRFFTGFSLSTFVSNQYWMSTMFSGPVVGTANAVAGGWGNLGGGATQLIMPLVFVLIRDIGAAKFTAWRIAFFIPALFQTLSAIAVLAFGQDLPDGNFKRLQKLGDKPKDKFSSILYHGLTNYRGWILALTYGYCFGVELTIDNIIAEYFYDRFDLKLHTAGIIAASFGLANIVSRPAGGLISDAVSRRFGMRGRLWAFWIGQTLGGVFCVILGRVDTLSGSIAVMIVFSLFCQAACGLTFGVVPFVSRRSLGLISGMTGAGGNVGAVLTQLIFFRGSRYSKETGITLMGIMIILCTLPICLIYFPPWGGMFCGPSSTKICTEEDYYLSEWGSEEMQKGLHQASSRFAENSRSERGRRAQSETMPGDETSPPQV</sequence>
<comment type="similarity">
    <text evidence="2">Belongs to the major facilitator superfamily. Nitrate/nitrite porter (TC 2.A.1.8) family.</text>
</comment>
<dbReference type="FunFam" id="1.20.1250.20:FF:000198">
    <property type="entry name" value="High affinity nitrate transporter 2.5"/>
    <property type="match status" value="1"/>
</dbReference>
<feature type="transmembrane region" description="Helical" evidence="8">
    <location>
        <begin position="170"/>
        <end position="190"/>
    </location>
</feature>
<dbReference type="EMBL" id="GGEC01067455">
    <property type="protein sequence ID" value="MBX47939.1"/>
    <property type="molecule type" value="Transcribed_RNA"/>
</dbReference>
<proteinExistence type="inferred from homology"/>
<name>A0A2P2NZW7_RHIMU</name>
<keyword evidence="4 8" id="KW-1133">Transmembrane helix</keyword>
<dbReference type="PANTHER" id="PTHR23515">
    <property type="entry name" value="HIGH-AFFINITY NITRATE TRANSPORTER 2.3"/>
    <property type="match status" value="1"/>
</dbReference>
<dbReference type="CDD" id="cd17341">
    <property type="entry name" value="MFS_NRT2_like"/>
    <property type="match status" value="1"/>
</dbReference>
<evidence type="ECO:0000256" key="5">
    <source>
        <dbReference type="ARBA" id="ARBA00023063"/>
    </source>
</evidence>
<dbReference type="Pfam" id="PF07690">
    <property type="entry name" value="MFS_1"/>
    <property type="match status" value="1"/>
</dbReference>
<feature type="region of interest" description="Disordered" evidence="7">
    <location>
        <begin position="471"/>
        <end position="506"/>
    </location>
</feature>
<dbReference type="AlphaFoldDB" id="A0A2P2NZW7"/>
<protein>
    <submittedName>
        <fullName evidence="9">High affinity nitrate transporter 2.5-like</fullName>
    </submittedName>
</protein>
<keyword evidence="6 8" id="KW-0472">Membrane</keyword>
<dbReference type="GO" id="GO:0012505">
    <property type="term" value="C:endomembrane system"/>
    <property type="evidence" value="ECO:0007669"/>
    <property type="project" value="UniProtKB-SubCell"/>
</dbReference>
<feature type="transmembrane region" description="Helical" evidence="8">
    <location>
        <begin position="105"/>
        <end position="124"/>
    </location>
</feature>
<accession>A0A2P2NZW7</accession>
<feature type="transmembrane region" description="Helical" evidence="8">
    <location>
        <begin position="418"/>
        <end position="437"/>
    </location>
</feature>
<feature type="transmembrane region" description="Helical" evidence="8">
    <location>
        <begin position="328"/>
        <end position="348"/>
    </location>
</feature>
<keyword evidence="5" id="KW-0534">Nitrate assimilation</keyword>
<organism evidence="9">
    <name type="scientific">Rhizophora mucronata</name>
    <name type="common">Asiatic mangrove</name>
    <dbReference type="NCBI Taxonomy" id="61149"/>
    <lineage>
        <taxon>Eukaryota</taxon>
        <taxon>Viridiplantae</taxon>
        <taxon>Streptophyta</taxon>
        <taxon>Embryophyta</taxon>
        <taxon>Tracheophyta</taxon>
        <taxon>Spermatophyta</taxon>
        <taxon>Magnoliopsida</taxon>
        <taxon>eudicotyledons</taxon>
        <taxon>Gunneridae</taxon>
        <taxon>Pentapetalae</taxon>
        <taxon>rosids</taxon>
        <taxon>fabids</taxon>
        <taxon>Malpighiales</taxon>
        <taxon>Rhizophoraceae</taxon>
        <taxon>Rhizophora</taxon>
    </lineage>
</organism>